<protein>
    <submittedName>
        <fullName evidence="3">Uncharacterized protein</fullName>
    </submittedName>
</protein>
<reference evidence="3" key="2">
    <citation type="submission" date="2021-04" db="EMBL/GenBank/DDBJ databases">
        <authorList>
            <person name="Gilroy R."/>
        </authorList>
    </citation>
    <scope>NUCLEOTIDE SEQUENCE</scope>
    <source>
        <strain evidence="3">12435</strain>
    </source>
</reference>
<feature type="region of interest" description="Disordered" evidence="1">
    <location>
        <begin position="277"/>
        <end position="313"/>
    </location>
</feature>
<gene>
    <name evidence="3" type="ORF">H9892_05215</name>
</gene>
<feature type="compositionally biased region" description="Basic and acidic residues" evidence="1">
    <location>
        <begin position="36"/>
        <end position="46"/>
    </location>
</feature>
<evidence type="ECO:0000256" key="1">
    <source>
        <dbReference type="SAM" id="MobiDB-lite"/>
    </source>
</evidence>
<keyword evidence="2" id="KW-0472">Membrane</keyword>
<name>A0A9D1TSM6_9FIRM</name>
<feature type="region of interest" description="Disordered" evidence="1">
    <location>
        <begin position="1"/>
        <end position="109"/>
    </location>
</feature>
<evidence type="ECO:0000313" key="3">
    <source>
        <dbReference type="EMBL" id="HIW02721.1"/>
    </source>
</evidence>
<dbReference type="AlphaFoldDB" id="A0A9D1TSM6"/>
<keyword evidence="2" id="KW-1133">Transmembrane helix</keyword>
<sequence length="577" mass="62284">MSDNSREENTNAVTDEVTGASNASEDVTETAPIAERQAEPTSRAEETAGGSAADVVATPAADNAEESGAAGEADGQSDVGAADNSGGTTVGAGSGRNAPGKFPVGGERTSSFAGKMRAAGYVAGRRYDRIKNEIMRYRNARGARVKSKISSTGEKFVIGRTLLCALGISGNTLKVYLPLDPDAYAESKYHHKDMRGKAKKYERCPMMLRLSSDRQEKNAVSLIEAVAEKFGLTPDPDYIPRDMATVFGKPKRAKRRVIYVRTDEEIPEGATVIDLTSRAADGAHVAPPVTHGGEEPEEDDDEDETAAAETPGDDLVTVIAPEDANGKLPKRAGVYDGSGDKIGKVRRSVWYDTEGAVVGRFERNGEAVSFCKEEDECGYVDKHDNVLTLAGGYIATLRRTHFYPLFVVLLLIIALAVLSVFFVTCTLTRSDEPYAPVIFIADEKGTSWDEVEDLDVFVNDTFGDATIAPGLDGTYSFIFENRNDNTVRYSLTFTETNEYGIDLAYRLKSDGAYISGHSDYVGAESAGVSDLTVQPHSAKRFELEWKWIGDNDEADTLAGENGATYTLHIEFVAEVAV</sequence>
<feature type="transmembrane region" description="Helical" evidence="2">
    <location>
        <begin position="402"/>
        <end position="423"/>
    </location>
</feature>
<dbReference type="EMBL" id="DXHS01000080">
    <property type="protein sequence ID" value="HIW02721.1"/>
    <property type="molecule type" value="Genomic_DNA"/>
</dbReference>
<keyword evidence="2" id="KW-0812">Transmembrane</keyword>
<reference evidence="3" key="1">
    <citation type="journal article" date="2021" name="PeerJ">
        <title>Extensive microbial diversity within the chicken gut microbiome revealed by metagenomics and culture.</title>
        <authorList>
            <person name="Gilroy R."/>
            <person name="Ravi A."/>
            <person name="Getino M."/>
            <person name="Pursley I."/>
            <person name="Horton D.L."/>
            <person name="Alikhan N.F."/>
            <person name="Baker D."/>
            <person name="Gharbi K."/>
            <person name="Hall N."/>
            <person name="Watson M."/>
            <person name="Adriaenssens E.M."/>
            <person name="Foster-Nyarko E."/>
            <person name="Jarju S."/>
            <person name="Secka A."/>
            <person name="Antonio M."/>
            <person name="Oren A."/>
            <person name="Chaudhuri R.R."/>
            <person name="La Ragione R."/>
            <person name="Hildebrand F."/>
            <person name="Pallen M.J."/>
        </authorList>
    </citation>
    <scope>NUCLEOTIDE SEQUENCE</scope>
    <source>
        <strain evidence="3">12435</strain>
    </source>
</reference>
<proteinExistence type="predicted"/>
<evidence type="ECO:0000313" key="4">
    <source>
        <dbReference type="Proteomes" id="UP000823990"/>
    </source>
</evidence>
<dbReference type="Proteomes" id="UP000823990">
    <property type="component" value="Unassembled WGS sequence"/>
</dbReference>
<accession>A0A9D1TSM6</accession>
<organism evidence="3 4">
    <name type="scientific">Candidatus Protoclostridium stercorigallinarum</name>
    <dbReference type="NCBI Taxonomy" id="2838741"/>
    <lineage>
        <taxon>Bacteria</taxon>
        <taxon>Bacillati</taxon>
        <taxon>Bacillota</taxon>
        <taxon>Clostridia</taxon>
        <taxon>Candidatus Protoclostridium</taxon>
    </lineage>
</organism>
<comment type="caution">
    <text evidence="3">The sequence shown here is derived from an EMBL/GenBank/DDBJ whole genome shotgun (WGS) entry which is preliminary data.</text>
</comment>
<evidence type="ECO:0000256" key="2">
    <source>
        <dbReference type="SAM" id="Phobius"/>
    </source>
</evidence>
<feature type="compositionally biased region" description="Low complexity" evidence="1">
    <location>
        <begin position="60"/>
        <end position="78"/>
    </location>
</feature>
<feature type="compositionally biased region" description="Acidic residues" evidence="1">
    <location>
        <begin position="295"/>
        <end position="306"/>
    </location>
</feature>